<evidence type="ECO:0000256" key="8">
    <source>
        <dbReference type="ARBA" id="ARBA00023047"/>
    </source>
</evidence>
<keyword evidence="11" id="KW-0472">Membrane</keyword>
<reference evidence="18" key="1">
    <citation type="submission" date="2006-05" db="EMBL/GenBank/DDBJ databases">
        <title>Annotation of the draft genome assembly of Desulfuromonas acetoxidans DSM 684.</title>
        <authorList>
            <consortium name="US DOE Joint Genome Institute (JGI-ORNL)"/>
            <person name="Larimer F."/>
            <person name="Land M."/>
            <person name="Hauser L."/>
        </authorList>
    </citation>
    <scope>NUCLEOTIDE SEQUENCE [LARGE SCALE GENOMIC DNA]</scope>
    <source>
        <strain evidence="18">DSM 684</strain>
    </source>
</reference>
<keyword evidence="9" id="KW-0406">Ion transport</keyword>
<accession>Q1K3Z3</accession>
<dbReference type="PANTHER" id="PTHR33619">
    <property type="entry name" value="POLYSACCHARIDE EXPORT PROTEIN GFCE-RELATED"/>
    <property type="match status" value="1"/>
</dbReference>
<dbReference type="Gene3D" id="3.30.1950.10">
    <property type="entry name" value="wza like domain"/>
    <property type="match status" value="1"/>
</dbReference>
<dbReference type="Proteomes" id="UP000005695">
    <property type="component" value="Unassembled WGS sequence"/>
</dbReference>
<evidence type="ECO:0000256" key="2">
    <source>
        <dbReference type="ARBA" id="ARBA00009450"/>
    </source>
</evidence>
<dbReference type="Gene3D" id="3.10.560.10">
    <property type="entry name" value="Outer membrane lipoprotein wza domain like"/>
    <property type="match status" value="1"/>
</dbReference>
<evidence type="ECO:0000256" key="1">
    <source>
        <dbReference type="ARBA" id="ARBA00004571"/>
    </source>
</evidence>
<dbReference type="EMBL" id="AAEW02000001">
    <property type="protein sequence ID" value="EAT17310.1"/>
    <property type="molecule type" value="Genomic_DNA"/>
</dbReference>
<evidence type="ECO:0000259" key="16">
    <source>
        <dbReference type="Pfam" id="PF02563"/>
    </source>
</evidence>
<keyword evidence="10" id="KW-0626">Porin</keyword>
<comment type="similarity">
    <text evidence="2">Belongs to the BexD/CtrA/VexA family.</text>
</comment>
<evidence type="ECO:0000256" key="6">
    <source>
        <dbReference type="ARBA" id="ARBA00022692"/>
    </source>
</evidence>
<dbReference type="GO" id="GO:0015288">
    <property type="term" value="F:porin activity"/>
    <property type="evidence" value="ECO:0007669"/>
    <property type="project" value="UniProtKB-KW"/>
</dbReference>
<keyword evidence="14" id="KW-0449">Lipoprotein</keyword>
<dbReference type="GO" id="GO:0015159">
    <property type="term" value="F:polysaccharide transmembrane transporter activity"/>
    <property type="evidence" value="ECO:0007669"/>
    <property type="project" value="InterPro"/>
</dbReference>
<evidence type="ECO:0000256" key="9">
    <source>
        <dbReference type="ARBA" id="ARBA00023065"/>
    </source>
</evidence>
<gene>
    <name evidence="18" type="ORF">Dace_3176</name>
</gene>
<keyword evidence="12" id="KW-0564">Palmitate</keyword>
<feature type="domain" description="Polysaccharide export protein N-terminal" evidence="16">
    <location>
        <begin position="21"/>
        <end position="92"/>
    </location>
</feature>
<keyword evidence="3" id="KW-0813">Transport</keyword>
<sequence>MKRIFWALMFLVVLATPVWSADYVVGAGDNLSVSVWGVPELSVAVAVRPDGKITLPAVGDVEASGRTPSQLSTELTNVLSDYVKNPIVTVTVAQVTNNRIYISGGGVPAQVRHFVGSTSLFKLLCGLEGIENADLQRGFVQRGKEKLTVDMYDLFNRGNLEADIDLEAEDILFLPTNELNKVYVVGAVANPQAIVYRDGLSILDAILESGGFTKFAKTSAVLILRKQGEKRERIKLNMDDLMEDGVLSENIPMQRGDYVLVREGMF</sequence>
<keyword evidence="4" id="KW-1134">Transmembrane beta strand</keyword>
<dbReference type="InterPro" id="IPR003715">
    <property type="entry name" value="Poly_export_N"/>
</dbReference>
<dbReference type="InterPro" id="IPR054765">
    <property type="entry name" value="SLBB_dom"/>
</dbReference>
<name>Q1K3Z3_DESA6</name>
<evidence type="ECO:0000256" key="3">
    <source>
        <dbReference type="ARBA" id="ARBA00022448"/>
    </source>
</evidence>
<evidence type="ECO:0000259" key="17">
    <source>
        <dbReference type="Pfam" id="PF22461"/>
    </source>
</evidence>
<reference evidence="18" key="2">
    <citation type="submission" date="2006-05" db="EMBL/GenBank/DDBJ databases">
        <title>Sequencing of the draft genome and assembly of Desulfuromonas acetoxidans DSM 684.</title>
        <authorList>
            <consortium name="US DOE Joint Genome Institute (JGI-PGF)"/>
            <person name="Copeland A."/>
            <person name="Lucas S."/>
            <person name="Lapidus A."/>
            <person name="Barry K."/>
            <person name="Detter J.C."/>
            <person name="Glavina del Rio T."/>
            <person name="Hammon N."/>
            <person name="Israni S."/>
            <person name="Dalin E."/>
            <person name="Tice H."/>
            <person name="Bruce D."/>
            <person name="Pitluck S."/>
            <person name="Richardson P."/>
        </authorList>
    </citation>
    <scope>NUCLEOTIDE SEQUENCE [LARGE SCALE GENOMIC DNA]</scope>
    <source>
        <strain evidence="18">DSM 684</strain>
    </source>
</reference>
<evidence type="ECO:0000256" key="15">
    <source>
        <dbReference type="SAM" id="SignalP"/>
    </source>
</evidence>
<keyword evidence="8" id="KW-0625">Polysaccharide transport</keyword>
<evidence type="ECO:0000256" key="7">
    <source>
        <dbReference type="ARBA" id="ARBA00022729"/>
    </source>
</evidence>
<dbReference type="RefSeq" id="WP_005997585.1">
    <property type="nucleotide sequence ID" value="NZ_AAEW02000001.1"/>
</dbReference>
<dbReference type="GO" id="GO:0009279">
    <property type="term" value="C:cell outer membrane"/>
    <property type="evidence" value="ECO:0007669"/>
    <property type="project" value="UniProtKB-SubCell"/>
</dbReference>
<keyword evidence="19" id="KW-1185">Reference proteome</keyword>
<keyword evidence="5" id="KW-0762">Sugar transport</keyword>
<evidence type="ECO:0000256" key="5">
    <source>
        <dbReference type="ARBA" id="ARBA00022597"/>
    </source>
</evidence>
<dbReference type="OrthoDB" id="193635at2"/>
<dbReference type="PANTHER" id="PTHR33619:SF3">
    <property type="entry name" value="POLYSACCHARIDE EXPORT PROTEIN GFCE-RELATED"/>
    <property type="match status" value="1"/>
</dbReference>
<feature type="signal peptide" evidence="15">
    <location>
        <begin position="1"/>
        <end position="20"/>
    </location>
</feature>
<protein>
    <submittedName>
        <fullName evidence="18">Polysaccharide export protein</fullName>
    </submittedName>
</protein>
<evidence type="ECO:0000256" key="13">
    <source>
        <dbReference type="ARBA" id="ARBA00023237"/>
    </source>
</evidence>
<dbReference type="Pfam" id="PF22461">
    <property type="entry name" value="SLBB_2"/>
    <property type="match status" value="1"/>
</dbReference>
<evidence type="ECO:0000256" key="12">
    <source>
        <dbReference type="ARBA" id="ARBA00023139"/>
    </source>
</evidence>
<dbReference type="GO" id="GO:0006811">
    <property type="term" value="P:monoatomic ion transport"/>
    <property type="evidence" value="ECO:0007669"/>
    <property type="project" value="UniProtKB-KW"/>
</dbReference>
<dbReference type="Pfam" id="PF02563">
    <property type="entry name" value="Poly_export"/>
    <property type="match status" value="1"/>
</dbReference>
<dbReference type="GO" id="GO:0046930">
    <property type="term" value="C:pore complex"/>
    <property type="evidence" value="ECO:0007669"/>
    <property type="project" value="UniProtKB-KW"/>
</dbReference>
<keyword evidence="6" id="KW-0812">Transmembrane</keyword>
<keyword evidence="7 15" id="KW-0732">Signal</keyword>
<evidence type="ECO:0000256" key="4">
    <source>
        <dbReference type="ARBA" id="ARBA00022452"/>
    </source>
</evidence>
<evidence type="ECO:0000313" key="19">
    <source>
        <dbReference type="Proteomes" id="UP000005695"/>
    </source>
</evidence>
<evidence type="ECO:0000256" key="11">
    <source>
        <dbReference type="ARBA" id="ARBA00023136"/>
    </source>
</evidence>
<feature type="chain" id="PRO_5004192728" evidence="15">
    <location>
        <begin position="21"/>
        <end position="266"/>
    </location>
</feature>
<evidence type="ECO:0000256" key="14">
    <source>
        <dbReference type="ARBA" id="ARBA00023288"/>
    </source>
</evidence>
<dbReference type="AlphaFoldDB" id="Q1K3Z3"/>
<organism evidence="18 19">
    <name type="scientific">Desulfuromonas acetoxidans (strain DSM 684 / 11070)</name>
    <dbReference type="NCBI Taxonomy" id="281689"/>
    <lineage>
        <taxon>Bacteria</taxon>
        <taxon>Pseudomonadati</taxon>
        <taxon>Thermodesulfobacteriota</taxon>
        <taxon>Desulfuromonadia</taxon>
        <taxon>Desulfuromonadales</taxon>
        <taxon>Desulfuromonadaceae</taxon>
        <taxon>Desulfuromonas</taxon>
    </lineage>
</organism>
<feature type="domain" description="SLBB" evidence="17">
    <location>
        <begin position="181"/>
        <end position="261"/>
    </location>
</feature>
<evidence type="ECO:0000256" key="10">
    <source>
        <dbReference type="ARBA" id="ARBA00023114"/>
    </source>
</evidence>
<keyword evidence="13" id="KW-0998">Cell outer membrane</keyword>
<comment type="subcellular location">
    <subcellularLocation>
        <location evidence="1">Cell outer membrane</location>
        <topology evidence="1">Multi-pass membrane protein</topology>
    </subcellularLocation>
</comment>
<proteinExistence type="inferred from homology"/>
<dbReference type="InterPro" id="IPR049712">
    <property type="entry name" value="Poly_export"/>
</dbReference>
<comment type="caution">
    <text evidence="18">The sequence shown here is derived from an EMBL/GenBank/DDBJ whole genome shotgun (WGS) entry which is preliminary data.</text>
</comment>
<evidence type="ECO:0000313" key="18">
    <source>
        <dbReference type="EMBL" id="EAT17310.1"/>
    </source>
</evidence>